<accession>A0A368YJK1</accession>
<name>A0A368YJK1_9RHOB</name>
<reference evidence="1 2" key="1">
    <citation type="submission" date="2018-07" db="EMBL/GenBank/DDBJ databases">
        <title>Genomic Encyclopedia of Type Strains, Phase III (KMG-III): the genomes of soil and plant-associated and newly described type strains.</title>
        <authorList>
            <person name="Whitman W."/>
        </authorList>
    </citation>
    <scope>NUCLEOTIDE SEQUENCE [LARGE SCALE GENOMIC DNA]</scope>
    <source>
        <strain evidence="1 2">CECT 8525</strain>
    </source>
</reference>
<dbReference type="PANTHER" id="PTHR12993">
    <property type="entry name" value="N-ACETYLGLUCOSAMINYL-PHOSPHATIDYLINOSITOL DE-N-ACETYLASE-RELATED"/>
    <property type="match status" value="1"/>
</dbReference>
<gene>
    <name evidence="1" type="ORF">DFP89_12440</name>
</gene>
<dbReference type="Proteomes" id="UP000253345">
    <property type="component" value="Unassembled WGS sequence"/>
</dbReference>
<proteinExistence type="predicted"/>
<dbReference type="SUPFAM" id="SSF102588">
    <property type="entry name" value="LmbE-like"/>
    <property type="match status" value="1"/>
</dbReference>
<dbReference type="EMBL" id="QPJL01000024">
    <property type="protein sequence ID" value="RCW79648.1"/>
    <property type="molecule type" value="Genomic_DNA"/>
</dbReference>
<dbReference type="GO" id="GO:0016811">
    <property type="term" value="F:hydrolase activity, acting on carbon-nitrogen (but not peptide) bonds, in linear amides"/>
    <property type="evidence" value="ECO:0007669"/>
    <property type="project" value="TreeGrafter"/>
</dbReference>
<dbReference type="AlphaFoldDB" id="A0A368YJK1"/>
<evidence type="ECO:0000313" key="1">
    <source>
        <dbReference type="EMBL" id="RCW79648.1"/>
    </source>
</evidence>
<comment type="caution">
    <text evidence="1">The sequence shown here is derived from an EMBL/GenBank/DDBJ whole genome shotgun (WGS) entry which is preliminary data.</text>
</comment>
<dbReference type="Gene3D" id="3.40.50.10320">
    <property type="entry name" value="LmbE-like"/>
    <property type="match status" value="1"/>
</dbReference>
<protein>
    <submittedName>
        <fullName evidence="1">LmbE family N-acetylglucosaminyl deacetylase</fullName>
    </submittedName>
</protein>
<dbReference type="Pfam" id="PF02585">
    <property type="entry name" value="PIG-L"/>
    <property type="match status" value="1"/>
</dbReference>
<dbReference type="PANTHER" id="PTHR12993:SF11">
    <property type="entry name" value="N-ACETYLGLUCOSAMINYL-PHOSPHATIDYLINOSITOL DE-N-ACETYLASE"/>
    <property type="match status" value="1"/>
</dbReference>
<keyword evidence="2" id="KW-1185">Reference proteome</keyword>
<organism evidence="1 2">
    <name type="scientific">Paracoccus lutimaris</name>
    <dbReference type="NCBI Taxonomy" id="1490030"/>
    <lineage>
        <taxon>Bacteria</taxon>
        <taxon>Pseudomonadati</taxon>
        <taxon>Pseudomonadota</taxon>
        <taxon>Alphaproteobacteria</taxon>
        <taxon>Rhodobacterales</taxon>
        <taxon>Paracoccaceae</taxon>
        <taxon>Paracoccus</taxon>
    </lineage>
</organism>
<evidence type="ECO:0000313" key="2">
    <source>
        <dbReference type="Proteomes" id="UP000253345"/>
    </source>
</evidence>
<dbReference type="InterPro" id="IPR003737">
    <property type="entry name" value="GlcNAc_PI_deacetylase-related"/>
</dbReference>
<dbReference type="InterPro" id="IPR024078">
    <property type="entry name" value="LmbE-like_dom_sf"/>
</dbReference>
<sequence>MTVFAHPDDAELSCFGLLSKLRRQGWRVILVIVTRGENGANCAAWRRVGEATAAARHIDAEIVFGDFQDGYVTRSAELVSWMEELLDEYRPQLVISHFAGETSTAHQDHVAVAAAVRIAARRARWYPTLLLAEGIDNDSTFQPNWFVDITDEHATKMAVIRLHASQREKYYMQEDYLETRARKWSLNFPNPPDDPHRKGYWEAFVLVQHAS</sequence>